<accession>A0ABT8BDD1</accession>
<dbReference type="Proteomes" id="UP001224644">
    <property type="component" value="Unassembled WGS sequence"/>
</dbReference>
<sequence>MAGRKLDPTDVPTLGPWQVGSEGEADAPPEPATNDDPSSPAYLIRQARPIEMGGIPIAHSIRRVADARLMAAAPDLADALVRLLTSHELNGQGIEPRTQRERDAAWVLLVRVAPHLEIGAWP</sequence>
<proteinExistence type="predicted"/>
<evidence type="ECO:0000313" key="2">
    <source>
        <dbReference type="EMBL" id="MDN3589565.1"/>
    </source>
</evidence>
<evidence type="ECO:0000313" key="3">
    <source>
        <dbReference type="Proteomes" id="UP001224644"/>
    </source>
</evidence>
<dbReference type="RefSeq" id="WP_238224103.1">
    <property type="nucleotide sequence ID" value="NZ_BPQD01000007.1"/>
</dbReference>
<name>A0ABT8BDD1_9HYPH</name>
<comment type="caution">
    <text evidence="2">The sequence shown here is derived from an EMBL/GenBank/DDBJ whole genome shotgun (WGS) entry which is preliminary data.</text>
</comment>
<evidence type="ECO:0000256" key="1">
    <source>
        <dbReference type="SAM" id="MobiDB-lite"/>
    </source>
</evidence>
<protein>
    <submittedName>
        <fullName evidence="2">Uncharacterized protein</fullName>
    </submittedName>
</protein>
<dbReference type="EMBL" id="JAUFPX010000002">
    <property type="protein sequence ID" value="MDN3589565.1"/>
    <property type="molecule type" value="Genomic_DNA"/>
</dbReference>
<organism evidence="2 3">
    <name type="scientific">Methylobacterium adhaesivum</name>
    <dbReference type="NCBI Taxonomy" id="333297"/>
    <lineage>
        <taxon>Bacteria</taxon>
        <taxon>Pseudomonadati</taxon>
        <taxon>Pseudomonadota</taxon>
        <taxon>Alphaproteobacteria</taxon>
        <taxon>Hyphomicrobiales</taxon>
        <taxon>Methylobacteriaceae</taxon>
        <taxon>Methylobacterium</taxon>
    </lineage>
</organism>
<gene>
    <name evidence="2" type="ORF">QWZ12_02945</name>
</gene>
<feature type="region of interest" description="Disordered" evidence="1">
    <location>
        <begin position="1"/>
        <end position="40"/>
    </location>
</feature>
<reference evidence="3" key="1">
    <citation type="journal article" date="2019" name="Int. J. Syst. Evol. Microbiol.">
        <title>The Global Catalogue of Microorganisms (GCM) 10K type strain sequencing project: providing services to taxonomists for standard genome sequencing and annotation.</title>
        <authorList>
            <consortium name="The Broad Institute Genomics Platform"/>
            <consortium name="The Broad Institute Genome Sequencing Center for Infectious Disease"/>
            <person name="Wu L."/>
            <person name="Ma J."/>
        </authorList>
    </citation>
    <scope>NUCLEOTIDE SEQUENCE [LARGE SCALE GENOMIC DNA]</scope>
    <source>
        <strain evidence="3">CECT 7069</strain>
    </source>
</reference>
<keyword evidence="3" id="KW-1185">Reference proteome</keyword>